<protein>
    <submittedName>
        <fullName evidence="1">RidA family protein</fullName>
    </submittedName>
</protein>
<proteinExistence type="predicted"/>
<dbReference type="Proteomes" id="UP001500325">
    <property type="component" value="Unassembled WGS sequence"/>
</dbReference>
<evidence type="ECO:0000313" key="1">
    <source>
        <dbReference type="EMBL" id="GAA4701087.1"/>
    </source>
</evidence>
<dbReference type="EMBL" id="BAABIC010000016">
    <property type="protein sequence ID" value="GAA4701087.1"/>
    <property type="molecule type" value="Genomic_DNA"/>
</dbReference>
<dbReference type="Gene3D" id="3.30.1330.40">
    <property type="entry name" value="RutC-like"/>
    <property type="match status" value="1"/>
</dbReference>
<dbReference type="Pfam" id="PF01042">
    <property type="entry name" value="Ribonuc_L-PSP"/>
    <property type="match status" value="1"/>
</dbReference>
<keyword evidence="2" id="KW-1185">Reference proteome</keyword>
<accession>A0ABP8X774</accession>
<name>A0ABP8X774_9PSEU</name>
<organism evidence="1 2">
    <name type="scientific">Pseudonocardia yuanmonensis</name>
    <dbReference type="NCBI Taxonomy" id="1095914"/>
    <lineage>
        <taxon>Bacteria</taxon>
        <taxon>Bacillati</taxon>
        <taxon>Actinomycetota</taxon>
        <taxon>Actinomycetes</taxon>
        <taxon>Pseudonocardiales</taxon>
        <taxon>Pseudonocardiaceae</taxon>
        <taxon>Pseudonocardia</taxon>
    </lineage>
</organism>
<evidence type="ECO:0000313" key="2">
    <source>
        <dbReference type="Proteomes" id="UP001500325"/>
    </source>
</evidence>
<comment type="caution">
    <text evidence="1">The sequence shown here is derived from an EMBL/GenBank/DDBJ whole genome shotgun (WGS) entry which is preliminary data.</text>
</comment>
<dbReference type="SUPFAM" id="SSF55298">
    <property type="entry name" value="YjgF-like"/>
    <property type="match status" value="1"/>
</dbReference>
<dbReference type="InterPro" id="IPR006175">
    <property type="entry name" value="YjgF/YER057c/UK114"/>
</dbReference>
<dbReference type="CDD" id="cd00448">
    <property type="entry name" value="YjgF_YER057c_UK114_family"/>
    <property type="match status" value="1"/>
</dbReference>
<dbReference type="InterPro" id="IPR035959">
    <property type="entry name" value="RutC-like_sf"/>
</dbReference>
<dbReference type="PANTHER" id="PTHR11803:SF39">
    <property type="entry name" value="2-IMINOBUTANOATE_2-IMINOPROPANOATE DEAMINASE"/>
    <property type="match status" value="1"/>
</dbReference>
<reference evidence="2" key="1">
    <citation type="journal article" date="2019" name="Int. J. Syst. Evol. Microbiol.">
        <title>The Global Catalogue of Microorganisms (GCM) 10K type strain sequencing project: providing services to taxonomists for standard genome sequencing and annotation.</title>
        <authorList>
            <consortium name="The Broad Institute Genomics Platform"/>
            <consortium name="The Broad Institute Genome Sequencing Center for Infectious Disease"/>
            <person name="Wu L."/>
            <person name="Ma J."/>
        </authorList>
    </citation>
    <scope>NUCLEOTIDE SEQUENCE [LARGE SCALE GENOMIC DNA]</scope>
    <source>
        <strain evidence="2">JCM 18055</strain>
    </source>
</reference>
<dbReference type="PANTHER" id="PTHR11803">
    <property type="entry name" value="2-IMINOBUTANOATE/2-IMINOPROPANOATE DEAMINASE RIDA"/>
    <property type="match status" value="1"/>
</dbReference>
<gene>
    <name evidence="1" type="ORF">GCM10023215_44940</name>
</gene>
<dbReference type="RefSeq" id="WP_345382709.1">
    <property type="nucleotide sequence ID" value="NZ_BAABIC010000016.1"/>
</dbReference>
<sequence>MPRRSIEVPGLHHGGLPIPQASVVGNLLVSSGISPIDPVSGIVPAEVEDQVETVFANVRRVLDAAGGSTADIAKCTVFVRDKSIRPIIDKQWLEMFPDEHSRPARHTLRIDLADPLQIQLEITAVLGEG</sequence>